<accession>A0ABP2A9A8</accession>
<comment type="caution">
    <text evidence="1">The sequence shown here is derived from an EMBL/GenBank/DDBJ whole genome shotgun (WGS) entry which is preliminary data.</text>
</comment>
<reference evidence="1 2" key="1">
    <citation type="submission" date="2015-08" db="EMBL/GenBank/DDBJ databases">
        <authorList>
            <person name="Varghese N."/>
        </authorList>
    </citation>
    <scope>NUCLEOTIDE SEQUENCE [LARGE SCALE GENOMIC DNA]</scope>
    <source>
        <strain evidence="1 2">DSM 18167</strain>
    </source>
</reference>
<organism evidence="1 2">
    <name type="scientific">Chelatococcus sambhunathii</name>
    <dbReference type="NCBI Taxonomy" id="363953"/>
    <lineage>
        <taxon>Bacteria</taxon>
        <taxon>Pseudomonadati</taxon>
        <taxon>Pseudomonadota</taxon>
        <taxon>Alphaproteobacteria</taxon>
        <taxon>Hyphomicrobiales</taxon>
        <taxon>Chelatococcaceae</taxon>
        <taxon>Chelatococcus</taxon>
    </lineage>
</organism>
<dbReference type="Gene3D" id="3.40.190.10">
    <property type="entry name" value="Periplasmic binding protein-like II"/>
    <property type="match status" value="1"/>
</dbReference>
<evidence type="ECO:0000313" key="1">
    <source>
        <dbReference type="EMBL" id="CUA91199.1"/>
    </source>
</evidence>
<dbReference type="Proteomes" id="UP000182178">
    <property type="component" value="Unassembled WGS sequence"/>
</dbReference>
<dbReference type="EMBL" id="CYHC01000022">
    <property type="protein sequence ID" value="CUA91199.1"/>
    <property type="molecule type" value="Genomic_DNA"/>
</dbReference>
<gene>
    <name evidence="1" type="ORF">Ga0061061_12210</name>
</gene>
<keyword evidence="2" id="KW-1185">Reference proteome</keyword>
<proteinExistence type="predicted"/>
<name>A0ABP2A9A8_9HYPH</name>
<sequence length="223" mass="25034">MQSNASIGAIDAILAVRAAGLLEVEDPGNLTVHEIDRLMAVLMELRAGGHFLGFWSTQADSAELFSRSRARIGSIWSSALALPGLRHTSFRTAAPKEGYRGWYGGMALSRHIEAITLDMAYEYMGWWLDGWPGAVVARQGYYFSVPESARRHMTDAEWDYWYGGRQAQCALPGVDGAELVPKGALREGGSYNERMSAIAVWNSVMDEHNYLVRRWHDFLNYRR</sequence>
<protein>
    <submittedName>
        <fullName evidence="1">Uncharacterized protein</fullName>
    </submittedName>
</protein>
<dbReference type="SUPFAM" id="SSF53850">
    <property type="entry name" value="Periplasmic binding protein-like II"/>
    <property type="match status" value="1"/>
</dbReference>
<evidence type="ECO:0000313" key="2">
    <source>
        <dbReference type="Proteomes" id="UP000182178"/>
    </source>
</evidence>